<evidence type="ECO:0000256" key="2">
    <source>
        <dbReference type="ARBA" id="ARBA00022448"/>
    </source>
</evidence>
<comment type="caution">
    <text evidence="6">The sequence shown here is derived from an EMBL/GenBank/DDBJ whole genome shotgun (WGS) entry which is preliminary data.</text>
</comment>
<keyword evidence="3" id="KW-0547">Nucleotide-binding</keyword>
<comment type="similarity">
    <text evidence="1">Belongs to the ABC transporter superfamily.</text>
</comment>
<dbReference type="InterPro" id="IPR003593">
    <property type="entry name" value="AAA+_ATPase"/>
</dbReference>
<dbReference type="Gene3D" id="3.40.50.300">
    <property type="entry name" value="P-loop containing nucleotide triphosphate hydrolases"/>
    <property type="match status" value="1"/>
</dbReference>
<dbReference type="SMART" id="SM00382">
    <property type="entry name" value="AAA"/>
    <property type="match status" value="1"/>
</dbReference>
<evidence type="ECO:0000256" key="4">
    <source>
        <dbReference type="ARBA" id="ARBA00022840"/>
    </source>
</evidence>
<dbReference type="InterPro" id="IPR003439">
    <property type="entry name" value="ABC_transporter-like_ATP-bd"/>
</dbReference>
<dbReference type="GO" id="GO:0005524">
    <property type="term" value="F:ATP binding"/>
    <property type="evidence" value="ECO:0007669"/>
    <property type="project" value="UniProtKB-KW"/>
</dbReference>
<organism evidence="6 7">
    <name type="scientific">Lacticaseibacillus rhamnosus (strain LMS2-1)</name>
    <dbReference type="NCBI Taxonomy" id="525361"/>
    <lineage>
        <taxon>Bacteria</taxon>
        <taxon>Bacillati</taxon>
        <taxon>Bacillota</taxon>
        <taxon>Bacilli</taxon>
        <taxon>Lactobacillales</taxon>
        <taxon>Lactobacillaceae</taxon>
        <taxon>Lacticaseibacillus</taxon>
    </lineage>
</organism>
<dbReference type="Proteomes" id="UP000004525">
    <property type="component" value="Unassembled WGS sequence"/>
</dbReference>
<gene>
    <name evidence="6" type="ORF">HMPREF0539_0161</name>
</gene>
<keyword evidence="4 6" id="KW-0067">ATP-binding</keyword>
<keyword evidence="7" id="KW-1185">Reference proteome</keyword>
<dbReference type="PROSITE" id="PS00211">
    <property type="entry name" value="ABC_TRANSPORTER_1"/>
    <property type="match status" value="1"/>
</dbReference>
<name>C2JTC7_LACRM</name>
<sequence length="218" mass="24202">MESHMYIQVNDVSKKIKGVTVLNHMSFNIEKGTVTILKGPNGSGKTMILRTICGLVKPDQGSITVDQRKISFGKQLPVTMGVIIETPDFINTYTGFQNLKFLASINGAPDPEQIQHYLSQMGMTAYQHQKVTKYSLGMRQRLAIVQAFMENEEVVLLDEPTNALDTDGLVRLNSLIEVQRQKGTTIIIATHSHQEIQVPGQQVIHIENGMVKGALRDA</sequence>
<evidence type="ECO:0000259" key="5">
    <source>
        <dbReference type="PROSITE" id="PS50893"/>
    </source>
</evidence>
<protein>
    <submittedName>
        <fullName evidence="6">ABC transporter, ATP-binding protein</fullName>
    </submittedName>
</protein>
<evidence type="ECO:0000256" key="3">
    <source>
        <dbReference type="ARBA" id="ARBA00022741"/>
    </source>
</evidence>
<dbReference type="InterPro" id="IPR017871">
    <property type="entry name" value="ABC_transporter-like_CS"/>
</dbReference>
<evidence type="ECO:0000313" key="6">
    <source>
        <dbReference type="EMBL" id="EEN81703.1"/>
    </source>
</evidence>
<dbReference type="AlphaFoldDB" id="C2JTC7"/>
<dbReference type="Pfam" id="PF00005">
    <property type="entry name" value="ABC_tran"/>
    <property type="match status" value="1"/>
</dbReference>
<dbReference type="HOGENOM" id="CLU_000604_1_2_9"/>
<dbReference type="EMBL" id="ACIZ01000013">
    <property type="protein sequence ID" value="EEN81703.1"/>
    <property type="molecule type" value="Genomic_DNA"/>
</dbReference>
<evidence type="ECO:0000313" key="7">
    <source>
        <dbReference type="Proteomes" id="UP000004525"/>
    </source>
</evidence>
<accession>C2JTC7</accession>
<proteinExistence type="inferred from homology"/>
<reference evidence="6" key="1">
    <citation type="submission" date="2009-01" db="EMBL/GenBank/DDBJ databases">
        <authorList>
            <person name="Qin X."/>
            <person name="Bachman B."/>
            <person name="Battles P."/>
            <person name="Bell A."/>
            <person name="Bess C."/>
            <person name="Bickham C."/>
            <person name="Chaboub L."/>
            <person name="Chen D."/>
            <person name="Coyle M."/>
            <person name="Deiros D.R."/>
            <person name="Dinh H."/>
            <person name="Forbes L."/>
            <person name="Fowler G."/>
            <person name="Francisco L."/>
            <person name="Fu Q."/>
            <person name="Gubbala S."/>
            <person name="Hale W."/>
            <person name="Han Y."/>
            <person name="Hemphill L."/>
            <person name="Highlander S.K."/>
            <person name="Hirani K."/>
            <person name="Hogues M."/>
            <person name="Jackson L."/>
            <person name="Jakkamsetti A."/>
            <person name="Javaid M."/>
            <person name="Jiang H."/>
            <person name="Korchina V."/>
            <person name="Kovar C."/>
            <person name="Lara F."/>
            <person name="Lee S."/>
            <person name="Mata R."/>
            <person name="Mathew T."/>
            <person name="Moen C."/>
            <person name="Morales K."/>
            <person name="Munidasa M."/>
            <person name="Nazareth L."/>
            <person name="Ngo R."/>
            <person name="Nguyen L."/>
            <person name="Okwuonu G."/>
            <person name="Ongeri F."/>
            <person name="Patil S."/>
            <person name="Petrosino J."/>
            <person name="Pham C."/>
            <person name="Pham P."/>
            <person name="Pu L.-L."/>
            <person name="Puazo M."/>
            <person name="Raj R."/>
            <person name="Reid J."/>
            <person name="Rouhana J."/>
            <person name="Saada N."/>
            <person name="Shang Y."/>
            <person name="Simmons D."/>
            <person name="Thornton R."/>
            <person name="Warren J."/>
            <person name="Weissenberger G."/>
            <person name="Zhang J."/>
            <person name="Zhang L."/>
            <person name="Zhou C."/>
            <person name="Zhu D."/>
            <person name="Muzny D."/>
            <person name="Worley K."/>
            <person name="Gibbs R."/>
        </authorList>
    </citation>
    <scope>NUCLEOTIDE SEQUENCE [LARGE SCALE GENOMIC DNA]</scope>
    <source>
        <strain evidence="6">LMS2-1</strain>
    </source>
</reference>
<dbReference type="InterPro" id="IPR027417">
    <property type="entry name" value="P-loop_NTPase"/>
</dbReference>
<dbReference type="PANTHER" id="PTHR43335">
    <property type="entry name" value="ABC TRANSPORTER, ATP-BINDING PROTEIN"/>
    <property type="match status" value="1"/>
</dbReference>
<dbReference type="SUPFAM" id="SSF52540">
    <property type="entry name" value="P-loop containing nucleoside triphosphate hydrolases"/>
    <property type="match status" value="1"/>
</dbReference>
<keyword evidence="2" id="KW-0813">Transport</keyword>
<dbReference type="GO" id="GO:0016887">
    <property type="term" value="F:ATP hydrolysis activity"/>
    <property type="evidence" value="ECO:0007669"/>
    <property type="project" value="InterPro"/>
</dbReference>
<dbReference type="PROSITE" id="PS50893">
    <property type="entry name" value="ABC_TRANSPORTER_2"/>
    <property type="match status" value="1"/>
</dbReference>
<evidence type="ECO:0000256" key="1">
    <source>
        <dbReference type="ARBA" id="ARBA00005417"/>
    </source>
</evidence>
<dbReference type="PANTHER" id="PTHR43335:SF4">
    <property type="entry name" value="ABC TRANSPORTER, ATP-BINDING PROTEIN"/>
    <property type="match status" value="1"/>
</dbReference>
<feature type="domain" description="ABC transporter" evidence="5">
    <location>
        <begin position="7"/>
        <end position="218"/>
    </location>
</feature>